<sequence>MRLLSLSLSLSPSRRRTFKHININSSTYVSSRRRGREQWIRGLQVVYHRQLMANKREMLYGLRSDGS</sequence>
<dbReference type="EMBL" id="VSRR010097895">
    <property type="protein sequence ID" value="MPC94273.1"/>
    <property type="molecule type" value="Genomic_DNA"/>
</dbReference>
<dbReference type="AlphaFoldDB" id="A0A5B7JIS5"/>
<evidence type="ECO:0000313" key="2">
    <source>
        <dbReference type="Proteomes" id="UP000324222"/>
    </source>
</evidence>
<protein>
    <submittedName>
        <fullName evidence="1">Uncharacterized protein</fullName>
    </submittedName>
</protein>
<proteinExistence type="predicted"/>
<evidence type="ECO:0000313" key="1">
    <source>
        <dbReference type="EMBL" id="MPC94273.1"/>
    </source>
</evidence>
<accession>A0A5B7JIS5</accession>
<name>A0A5B7JIS5_PORTR</name>
<reference evidence="1 2" key="1">
    <citation type="submission" date="2019-05" db="EMBL/GenBank/DDBJ databases">
        <title>Another draft genome of Portunus trituberculatus and its Hox gene families provides insights of decapod evolution.</title>
        <authorList>
            <person name="Jeong J.-H."/>
            <person name="Song I."/>
            <person name="Kim S."/>
            <person name="Choi T."/>
            <person name="Kim D."/>
            <person name="Ryu S."/>
            <person name="Kim W."/>
        </authorList>
    </citation>
    <scope>NUCLEOTIDE SEQUENCE [LARGE SCALE GENOMIC DNA]</scope>
    <source>
        <tissue evidence="1">Muscle</tissue>
    </source>
</reference>
<comment type="caution">
    <text evidence="1">The sequence shown here is derived from an EMBL/GenBank/DDBJ whole genome shotgun (WGS) entry which is preliminary data.</text>
</comment>
<organism evidence="1 2">
    <name type="scientific">Portunus trituberculatus</name>
    <name type="common">Swimming crab</name>
    <name type="synonym">Neptunus trituberculatus</name>
    <dbReference type="NCBI Taxonomy" id="210409"/>
    <lineage>
        <taxon>Eukaryota</taxon>
        <taxon>Metazoa</taxon>
        <taxon>Ecdysozoa</taxon>
        <taxon>Arthropoda</taxon>
        <taxon>Crustacea</taxon>
        <taxon>Multicrustacea</taxon>
        <taxon>Malacostraca</taxon>
        <taxon>Eumalacostraca</taxon>
        <taxon>Eucarida</taxon>
        <taxon>Decapoda</taxon>
        <taxon>Pleocyemata</taxon>
        <taxon>Brachyura</taxon>
        <taxon>Eubrachyura</taxon>
        <taxon>Portunoidea</taxon>
        <taxon>Portunidae</taxon>
        <taxon>Portuninae</taxon>
        <taxon>Portunus</taxon>
    </lineage>
</organism>
<gene>
    <name evidence="1" type="ORF">E2C01_089435</name>
</gene>
<keyword evidence="2" id="KW-1185">Reference proteome</keyword>
<dbReference type="Proteomes" id="UP000324222">
    <property type="component" value="Unassembled WGS sequence"/>
</dbReference>